<evidence type="ECO:0000256" key="3">
    <source>
        <dbReference type="ARBA" id="ARBA00022898"/>
    </source>
</evidence>
<feature type="modified residue" description="N6-(pyridoxal phosphate)lysine" evidence="5 7">
    <location>
        <position position="66"/>
    </location>
</feature>
<dbReference type="PRINTS" id="PR01179">
    <property type="entry name" value="ODADCRBXLASE"/>
</dbReference>
<feature type="binding site" evidence="5">
    <location>
        <position position="391"/>
    </location>
    <ligand>
        <name>pyridoxal 5'-phosphate</name>
        <dbReference type="ChEBI" id="CHEBI:597326"/>
    </ligand>
</feature>
<feature type="binding site" evidence="5">
    <location>
        <position position="248"/>
    </location>
    <ligand>
        <name>pyridoxal 5'-phosphate</name>
        <dbReference type="ChEBI" id="CHEBI:597326"/>
    </ligand>
</feature>
<evidence type="ECO:0000256" key="4">
    <source>
        <dbReference type="ARBA" id="ARBA00023239"/>
    </source>
</evidence>
<comment type="caution">
    <text evidence="11">The sequence shown here is derived from an EMBL/GenBank/DDBJ whole genome shotgun (WGS) entry which is preliminary data.</text>
</comment>
<feature type="domain" description="Orn/DAP/Arg decarboxylase 2 N-terminal" evidence="10">
    <location>
        <begin position="43"/>
        <end position="297"/>
    </location>
</feature>
<dbReference type="InterPro" id="IPR009006">
    <property type="entry name" value="Ala_racemase/Decarboxylase_C"/>
</dbReference>
<feature type="binding site" evidence="5">
    <location>
        <position position="294"/>
    </location>
    <ligand>
        <name>substrate</name>
    </ligand>
</feature>
<dbReference type="Gene3D" id="2.40.37.10">
    <property type="entry name" value="Lyase, Ornithine Decarboxylase, Chain A, domain 1"/>
    <property type="match status" value="1"/>
</dbReference>
<keyword evidence="2 5" id="KW-0210">Decarboxylase</keyword>
<dbReference type="PANTHER" id="PTHR43727:SF2">
    <property type="entry name" value="GROUP IV DECARBOXYLASE"/>
    <property type="match status" value="1"/>
</dbReference>
<feature type="binding site" evidence="5">
    <location>
        <position position="363"/>
    </location>
    <ligand>
        <name>substrate</name>
    </ligand>
</feature>
<comment type="function">
    <text evidence="5">Specifically catalyzes the decarboxylation of meso-diaminopimelate (meso-DAP) to L-lysine.</text>
</comment>
<protein>
    <recommendedName>
        <fullName evidence="5 6">Diaminopimelate decarboxylase</fullName>
        <shortName evidence="5">DAP decarboxylase</shortName>
        <shortName evidence="5">DAPDC</shortName>
        <ecNumber evidence="5 6">4.1.1.20</ecNumber>
    </recommendedName>
</protein>
<dbReference type="GO" id="GO:0008836">
    <property type="term" value="F:diaminopimelate decarboxylase activity"/>
    <property type="evidence" value="ECO:0007669"/>
    <property type="project" value="UniProtKB-UniRule"/>
</dbReference>
<dbReference type="CDD" id="cd06828">
    <property type="entry name" value="PLPDE_III_DapDC"/>
    <property type="match status" value="1"/>
</dbReference>
<evidence type="ECO:0000256" key="2">
    <source>
        <dbReference type="ARBA" id="ARBA00022793"/>
    </source>
</evidence>
<dbReference type="HAMAP" id="MF_02120">
    <property type="entry name" value="LysA"/>
    <property type="match status" value="1"/>
</dbReference>
<keyword evidence="5" id="KW-0028">Amino-acid biosynthesis</keyword>
<dbReference type="EC" id="4.1.1.20" evidence="5 6"/>
<dbReference type="PRINTS" id="PR01181">
    <property type="entry name" value="DAPDCRBXLASE"/>
</dbReference>
<keyword evidence="12" id="KW-1185">Reference proteome</keyword>
<feature type="domain" description="Orn/DAP/Arg decarboxylase 2 C-terminal" evidence="9">
    <location>
        <begin position="34"/>
        <end position="389"/>
    </location>
</feature>
<dbReference type="RefSeq" id="WP_160646900.1">
    <property type="nucleotide sequence ID" value="NZ_SIJB01000029.1"/>
</dbReference>
<dbReference type="InterPro" id="IPR002986">
    <property type="entry name" value="DAP_deCOOHase_LysA"/>
</dbReference>
<keyword evidence="5 8" id="KW-0457">Lysine biosynthesis</keyword>
<evidence type="ECO:0000256" key="5">
    <source>
        <dbReference type="HAMAP-Rule" id="MF_02120"/>
    </source>
</evidence>
<dbReference type="SUPFAM" id="SSF51419">
    <property type="entry name" value="PLP-binding barrel"/>
    <property type="match status" value="1"/>
</dbReference>
<sequence>MALGGTSKSNGQGQLEIGGCNAIDLTTQYGTPLYVYDEKLIRDNIRSFFNAFKKHNVKFNIAYASKALCNMAICQVIKEEGLSIDVVSAGELYTALKSGFPASRIHFHGNNKTPEEIKMALQAKVGCYVVDNFNEIDLLNRLAKKHNQIVSILFRVSPGIKAHTHQYIQTGQQESKFGFDMISGQVLEAIKRLDKRDNLHFLGFHCHLGSQIFDKKAYLVALQKFFDLINTTKQQFGLDTQVINLGGGFGIRYTDEDNPLIVEEYIDSIVGTVKQECNDRHMDTLPEIWIEPGRSIVGEAGTTLYTIGSEKEIPGIKKYVAVDGGMTDNLRPALYQSKYNAFIANRVDDEPVEVVSIAGKCCESGDMLIHDIKLPNAKNGEILAIPCTGAYGYAMANNYNRITRPAMVFVKDGNSVLVVKRETLDQLIQNDLVLT</sequence>
<dbReference type="InterPro" id="IPR022643">
    <property type="entry name" value="De-COase2_C"/>
</dbReference>
<dbReference type="Gene3D" id="3.20.20.10">
    <property type="entry name" value="Alanine racemase"/>
    <property type="match status" value="1"/>
</dbReference>
<evidence type="ECO:0000256" key="6">
    <source>
        <dbReference type="NCBIfam" id="TIGR01048"/>
    </source>
</evidence>
<accession>A0A6N9Q657</accession>
<organism evidence="11 12">
    <name type="scientific">Chengkuizengella marina</name>
    <dbReference type="NCBI Taxonomy" id="2507566"/>
    <lineage>
        <taxon>Bacteria</taxon>
        <taxon>Bacillati</taxon>
        <taxon>Bacillota</taxon>
        <taxon>Bacilli</taxon>
        <taxon>Bacillales</taxon>
        <taxon>Paenibacillaceae</taxon>
        <taxon>Chengkuizengella</taxon>
    </lineage>
</organism>
<dbReference type="PANTHER" id="PTHR43727">
    <property type="entry name" value="DIAMINOPIMELATE DECARBOXYLASE"/>
    <property type="match status" value="1"/>
</dbReference>
<evidence type="ECO:0000256" key="1">
    <source>
        <dbReference type="ARBA" id="ARBA00001933"/>
    </source>
</evidence>
<evidence type="ECO:0000256" key="7">
    <source>
        <dbReference type="PIRSR" id="PIRSR600183-50"/>
    </source>
</evidence>
<name>A0A6N9Q657_9BACL</name>
<dbReference type="NCBIfam" id="TIGR01048">
    <property type="entry name" value="lysA"/>
    <property type="match status" value="1"/>
</dbReference>
<dbReference type="InterPro" id="IPR000183">
    <property type="entry name" value="Orn/DAP/Arg_de-COase"/>
</dbReference>
<dbReference type="GO" id="GO:0009089">
    <property type="term" value="P:lysine biosynthetic process via diaminopimelate"/>
    <property type="evidence" value="ECO:0007669"/>
    <property type="project" value="UniProtKB-UniRule"/>
</dbReference>
<comment type="similarity">
    <text evidence="5">Belongs to the Orn/Lys/Arg decarboxylase class-II family. LysA subfamily.</text>
</comment>
<evidence type="ECO:0000259" key="10">
    <source>
        <dbReference type="Pfam" id="PF02784"/>
    </source>
</evidence>
<dbReference type="OrthoDB" id="9802241at2"/>
<dbReference type="Pfam" id="PF00278">
    <property type="entry name" value="Orn_DAP_Arg_deC"/>
    <property type="match status" value="1"/>
</dbReference>
<comment type="cofactor">
    <cofactor evidence="1 5 7 8">
        <name>pyridoxal 5'-phosphate</name>
        <dbReference type="ChEBI" id="CHEBI:597326"/>
    </cofactor>
</comment>
<comment type="pathway">
    <text evidence="5 8">Amino-acid biosynthesis; L-lysine biosynthesis via DAP pathway; L-lysine from DL-2,6-diaminopimelate: step 1/1.</text>
</comment>
<proteinExistence type="inferred from homology"/>
<dbReference type="Proteomes" id="UP000448943">
    <property type="component" value="Unassembled WGS sequence"/>
</dbReference>
<dbReference type="GO" id="GO:0030170">
    <property type="term" value="F:pyridoxal phosphate binding"/>
    <property type="evidence" value="ECO:0007669"/>
    <property type="project" value="UniProtKB-UniRule"/>
</dbReference>
<dbReference type="InterPro" id="IPR029066">
    <property type="entry name" value="PLP-binding_barrel"/>
</dbReference>
<evidence type="ECO:0000256" key="8">
    <source>
        <dbReference type="RuleBase" id="RU003738"/>
    </source>
</evidence>
<dbReference type="AlphaFoldDB" id="A0A6N9Q657"/>
<keyword evidence="4 5" id="KW-0456">Lyase</keyword>
<feature type="binding site" evidence="5">
    <location>
        <position position="335"/>
    </location>
    <ligand>
        <name>substrate</name>
    </ligand>
</feature>
<evidence type="ECO:0000259" key="9">
    <source>
        <dbReference type="Pfam" id="PF00278"/>
    </source>
</evidence>
<feature type="binding site" evidence="5">
    <location>
        <position position="331"/>
    </location>
    <ligand>
        <name>substrate</name>
    </ligand>
</feature>
<reference evidence="11 12" key="1">
    <citation type="submission" date="2019-01" db="EMBL/GenBank/DDBJ databases">
        <title>Chengkuizengella sp. nov., isolated from deep-sea sediment of East Pacific Ocean.</title>
        <authorList>
            <person name="Yang J."/>
            <person name="Lai Q."/>
            <person name="Shao Z."/>
        </authorList>
    </citation>
    <scope>NUCLEOTIDE SEQUENCE [LARGE SCALE GENOMIC DNA]</scope>
    <source>
        <strain evidence="11 12">YPA3-1-1</strain>
    </source>
</reference>
<comment type="catalytic activity">
    <reaction evidence="5 8">
        <text>meso-2,6-diaminopimelate + H(+) = L-lysine + CO2</text>
        <dbReference type="Rhea" id="RHEA:15101"/>
        <dbReference type="ChEBI" id="CHEBI:15378"/>
        <dbReference type="ChEBI" id="CHEBI:16526"/>
        <dbReference type="ChEBI" id="CHEBI:32551"/>
        <dbReference type="ChEBI" id="CHEBI:57791"/>
        <dbReference type="EC" id="4.1.1.20"/>
    </reaction>
</comment>
<keyword evidence="3 5" id="KW-0663">Pyridoxal phosphate</keyword>
<evidence type="ECO:0000313" key="12">
    <source>
        <dbReference type="Proteomes" id="UP000448943"/>
    </source>
</evidence>
<dbReference type="FunFam" id="3.20.20.10:FF:000003">
    <property type="entry name" value="Diaminopimelate decarboxylase"/>
    <property type="match status" value="1"/>
</dbReference>
<comment type="subunit">
    <text evidence="5">Homodimer.</text>
</comment>
<dbReference type="Pfam" id="PF02784">
    <property type="entry name" value="Orn_Arg_deC_N"/>
    <property type="match status" value="1"/>
</dbReference>
<dbReference type="SUPFAM" id="SSF50621">
    <property type="entry name" value="Alanine racemase C-terminal domain-like"/>
    <property type="match status" value="1"/>
</dbReference>
<dbReference type="InterPro" id="IPR022644">
    <property type="entry name" value="De-COase2_N"/>
</dbReference>
<dbReference type="UniPathway" id="UPA00034">
    <property type="reaction ID" value="UER00027"/>
</dbReference>
<feature type="binding site" evidence="5">
    <location>
        <position position="391"/>
    </location>
    <ligand>
        <name>substrate</name>
    </ligand>
</feature>
<evidence type="ECO:0000313" key="11">
    <source>
        <dbReference type="EMBL" id="NBI30094.1"/>
    </source>
</evidence>
<feature type="active site" description="Proton donor" evidence="7">
    <location>
        <position position="362"/>
    </location>
</feature>
<gene>
    <name evidence="5 11" type="primary">lysA</name>
    <name evidence="11" type="ORF">ERL59_14175</name>
</gene>
<dbReference type="EMBL" id="SIJB01000029">
    <property type="protein sequence ID" value="NBI30094.1"/>
    <property type="molecule type" value="Genomic_DNA"/>
</dbReference>
<feature type="binding site" evidence="5">
    <location>
        <begin position="291"/>
        <end position="294"/>
    </location>
    <ligand>
        <name>pyridoxal 5'-phosphate</name>
        <dbReference type="ChEBI" id="CHEBI:597326"/>
    </ligand>
</feature>